<sequence>MMFKSHIWLAPNLDSNHIVRSSTMKTEDMLKEEENEDDHEIKRKDLFSRFAYSASSSNSTTTRTKKRKVSKDERDEEYLGISLEQDAQIRDMKSPKRAKRMPGAPKVKYYHHLKALDDCLAPGLDVLFCGINTGQRSSQIGHHFGNPTNHFWSCLYESGLVPRRLEPKDDVILPSKYSIGLNTGETPKGTKGKATLGLQPYKMVHSNKMAENIEPSETFFFAVSSTSGRVVRYQVSFVVLVAYSNANPLLKSELILAQKSDKIKQFKSVGDLLEKVKNNSFDSSGLTVLSHNLATSLVLPLADEVKTDDKLSPRALKEEQE</sequence>
<evidence type="ECO:0000256" key="2">
    <source>
        <dbReference type="ARBA" id="ARBA00022801"/>
    </source>
</evidence>
<organism evidence="4 5">
    <name type="scientific">Panaeolus cyanescens</name>
    <dbReference type="NCBI Taxonomy" id="181874"/>
    <lineage>
        <taxon>Eukaryota</taxon>
        <taxon>Fungi</taxon>
        <taxon>Dikarya</taxon>
        <taxon>Basidiomycota</taxon>
        <taxon>Agaricomycotina</taxon>
        <taxon>Agaricomycetes</taxon>
        <taxon>Agaricomycetidae</taxon>
        <taxon>Agaricales</taxon>
        <taxon>Agaricineae</taxon>
        <taxon>Galeropsidaceae</taxon>
        <taxon>Panaeolus</taxon>
    </lineage>
</organism>
<evidence type="ECO:0000256" key="3">
    <source>
        <dbReference type="ARBA" id="ARBA00023204"/>
    </source>
</evidence>
<proteinExistence type="predicted"/>
<dbReference type="GO" id="GO:0008263">
    <property type="term" value="F:pyrimidine-specific mismatch base pair DNA N-glycosylase activity"/>
    <property type="evidence" value="ECO:0007669"/>
    <property type="project" value="TreeGrafter"/>
</dbReference>
<dbReference type="EMBL" id="NHTK01000024">
    <property type="protein sequence ID" value="PPR08297.1"/>
    <property type="molecule type" value="Genomic_DNA"/>
</dbReference>
<dbReference type="PANTHER" id="PTHR12159">
    <property type="entry name" value="G/T AND G/U MISMATCH-SPECIFIC DNA GLYCOSYLASE"/>
    <property type="match status" value="1"/>
</dbReference>
<dbReference type="InterPro" id="IPR015637">
    <property type="entry name" value="MUG/TDG"/>
</dbReference>
<reference evidence="4 5" key="1">
    <citation type="journal article" date="2018" name="Evol. Lett.">
        <title>Horizontal gene cluster transfer increased hallucinogenic mushroom diversity.</title>
        <authorList>
            <person name="Reynolds H.T."/>
            <person name="Vijayakumar V."/>
            <person name="Gluck-Thaler E."/>
            <person name="Korotkin H.B."/>
            <person name="Matheny P.B."/>
            <person name="Slot J.C."/>
        </authorList>
    </citation>
    <scope>NUCLEOTIDE SEQUENCE [LARGE SCALE GENOMIC DNA]</scope>
    <source>
        <strain evidence="4 5">2629</strain>
    </source>
</reference>
<gene>
    <name evidence="4" type="ORF">CVT24_002455</name>
</gene>
<evidence type="ECO:0000313" key="4">
    <source>
        <dbReference type="EMBL" id="PPR08297.1"/>
    </source>
</evidence>
<keyword evidence="5" id="KW-1185">Reference proteome</keyword>
<dbReference type="InParanoid" id="A0A409YZ41"/>
<evidence type="ECO:0000313" key="5">
    <source>
        <dbReference type="Proteomes" id="UP000284842"/>
    </source>
</evidence>
<dbReference type="OrthoDB" id="565731at2759"/>
<dbReference type="GO" id="GO:0006285">
    <property type="term" value="P:base-excision repair, AP site formation"/>
    <property type="evidence" value="ECO:0007669"/>
    <property type="project" value="InterPro"/>
</dbReference>
<dbReference type="InterPro" id="IPR036895">
    <property type="entry name" value="Uracil-DNA_glycosylase-like_sf"/>
</dbReference>
<accession>A0A409YZ41</accession>
<evidence type="ECO:0000256" key="1">
    <source>
        <dbReference type="ARBA" id="ARBA00022763"/>
    </source>
</evidence>
<dbReference type="AlphaFoldDB" id="A0A409YZ41"/>
<keyword evidence="2" id="KW-0378">Hydrolase</keyword>
<dbReference type="SUPFAM" id="SSF52141">
    <property type="entry name" value="Uracil-DNA glycosylase-like"/>
    <property type="match status" value="1"/>
</dbReference>
<comment type="caution">
    <text evidence="4">The sequence shown here is derived from an EMBL/GenBank/DDBJ whole genome shotgun (WGS) entry which is preliminary data.</text>
</comment>
<dbReference type="GO" id="GO:0004844">
    <property type="term" value="F:uracil DNA N-glycosylase activity"/>
    <property type="evidence" value="ECO:0007669"/>
    <property type="project" value="TreeGrafter"/>
</dbReference>
<name>A0A409YZ41_9AGAR</name>
<evidence type="ECO:0008006" key="6">
    <source>
        <dbReference type="Google" id="ProtNLM"/>
    </source>
</evidence>
<dbReference type="Proteomes" id="UP000284842">
    <property type="component" value="Unassembled WGS sequence"/>
</dbReference>
<keyword evidence="3" id="KW-0234">DNA repair</keyword>
<dbReference type="Gene3D" id="3.40.470.10">
    <property type="entry name" value="Uracil-DNA glycosylase-like domain"/>
    <property type="match status" value="1"/>
</dbReference>
<dbReference type="CDD" id="cd10028">
    <property type="entry name" value="UDG-F2_TDG_MUG"/>
    <property type="match status" value="1"/>
</dbReference>
<dbReference type="PANTHER" id="PTHR12159:SF9">
    <property type="entry name" value="G_T MISMATCH-SPECIFIC THYMINE DNA GLYCOSYLASE"/>
    <property type="match status" value="1"/>
</dbReference>
<keyword evidence="1" id="KW-0227">DNA damage</keyword>
<dbReference type="STRING" id="181874.A0A409YZ41"/>
<protein>
    <recommendedName>
        <fullName evidence="6">Uracil-DNA glycosylase-like domain-containing protein</fullName>
    </recommendedName>
</protein>